<dbReference type="SUPFAM" id="SSF48173">
    <property type="entry name" value="Cryptochrome/photolyase FAD-binding domain"/>
    <property type="match status" value="1"/>
</dbReference>
<dbReference type="PANTHER" id="PTHR10211:SF0">
    <property type="entry name" value="DEOXYRIBODIPYRIMIDINE PHOTO-LYASE"/>
    <property type="match status" value="1"/>
</dbReference>
<keyword evidence="9" id="KW-0238">DNA-binding</keyword>
<feature type="compositionally biased region" description="Basic residues" evidence="16">
    <location>
        <begin position="1"/>
        <end position="14"/>
    </location>
</feature>
<feature type="region of interest" description="Disordered" evidence="16">
    <location>
        <begin position="1"/>
        <end position="81"/>
    </location>
</feature>
<comment type="catalytic activity">
    <reaction evidence="13">
        <text>cyclobutadipyrimidine (in DNA) = 2 pyrimidine residues (in DNA).</text>
        <dbReference type="EC" id="4.1.99.3"/>
    </reaction>
</comment>
<dbReference type="Pfam" id="PF00875">
    <property type="entry name" value="DNA_photolyase"/>
    <property type="match status" value="1"/>
</dbReference>
<keyword evidence="8" id="KW-0157">Chromophore</keyword>
<dbReference type="GO" id="GO:0003677">
    <property type="term" value="F:DNA binding"/>
    <property type="evidence" value="ECO:0007669"/>
    <property type="project" value="UniProtKB-KW"/>
</dbReference>
<dbReference type="PROSITE" id="PS51645">
    <property type="entry name" value="PHR_CRY_ALPHA_BETA"/>
    <property type="match status" value="1"/>
</dbReference>
<evidence type="ECO:0000256" key="5">
    <source>
        <dbReference type="ARBA" id="ARBA00022630"/>
    </source>
</evidence>
<keyword evidence="6" id="KW-0227">DNA damage</keyword>
<dbReference type="InterPro" id="IPR036134">
    <property type="entry name" value="Crypto/Photolyase_FAD-like_sf"/>
</dbReference>
<evidence type="ECO:0000256" key="2">
    <source>
        <dbReference type="ARBA" id="ARBA00006409"/>
    </source>
</evidence>
<reference evidence="18" key="1">
    <citation type="submission" date="2022-03" db="EMBL/GenBank/DDBJ databases">
        <authorList>
            <person name="Alioto T."/>
            <person name="Alioto T."/>
            <person name="Gomez Garrido J."/>
        </authorList>
    </citation>
    <scope>NUCLEOTIDE SEQUENCE</scope>
</reference>
<dbReference type="GO" id="GO:0003904">
    <property type="term" value="F:deoxyribodipyrimidine photo-lyase activity"/>
    <property type="evidence" value="ECO:0007669"/>
    <property type="project" value="UniProtKB-EC"/>
</dbReference>
<keyword evidence="5" id="KW-0285">Flavoprotein</keyword>
<evidence type="ECO:0000256" key="8">
    <source>
        <dbReference type="ARBA" id="ARBA00022991"/>
    </source>
</evidence>
<dbReference type="PROSITE" id="PS01084">
    <property type="entry name" value="DNA_PHOTOLYASES_2_2"/>
    <property type="match status" value="1"/>
</dbReference>
<dbReference type="InterPro" id="IPR052219">
    <property type="entry name" value="Photolyase_Class-2"/>
</dbReference>
<dbReference type="EC" id="4.1.99.3" evidence="3"/>
<dbReference type="Gene3D" id="3.40.50.620">
    <property type="entry name" value="HUPs"/>
    <property type="match status" value="1"/>
</dbReference>
<organism evidence="18 19">
    <name type="scientific">Pelobates cultripes</name>
    <name type="common">Western spadefoot toad</name>
    <dbReference type="NCBI Taxonomy" id="61616"/>
    <lineage>
        <taxon>Eukaryota</taxon>
        <taxon>Metazoa</taxon>
        <taxon>Chordata</taxon>
        <taxon>Craniata</taxon>
        <taxon>Vertebrata</taxon>
        <taxon>Euteleostomi</taxon>
        <taxon>Amphibia</taxon>
        <taxon>Batrachia</taxon>
        <taxon>Anura</taxon>
        <taxon>Pelobatoidea</taxon>
        <taxon>Pelobatidae</taxon>
        <taxon>Pelobates</taxon>
    </lineage>
</organism>
<evidence type="ECO:0000256" key="12">
    <source>
        <dbReference type="ARBA" id="ARBA00031671"/>
    </source>
</evidence>
<evidence type="ECO:0000256" key="3">
    <source>
        <dbReference type="ARBA" id="ARBA00013149"/>
    </source>
</evidence>
<dbReference type="Gene3D" id="1.25.40.80">
    <property type="match status" value="1"/>
</dbReference>
<dbReference type="Proteomes" id="UP001295444">
    <property type="component" value="Chromosome 02"/>
</dbReference>
<feature type="domain" description="Photolyase/cryptochrome alpha/beta" evidence="17">
    <location>
        <begin position="126"/>
        <end position="258"/>
    </location>
</feature>
<dbReference type="AlphaFoldDB" id="A0AAD1RC85"/>
<evidence type="ECO:0000256" key="4">
    <source>
        <dbReference type="ARBA" id="ARBA00014046"/>
    </source>
</evidence>
<evidence type="ECO:0000256" key="16">
    <source>
        <dbReference type="SAM" id="MobiDB-lite"/>
    </source>
</evidence>
<dbReference type="InterPro" id="IPR036155">
    <property type="entry name" value="Crypto/Photolyase_N_sf"/>
</dbReference>
<name>A0AAD1RC85_PELCU</name>
<dbReference type="GO" id="GO:0000719">
    <property type="term" value="P:photoreactive repair"/>
    <property type="evidence" value="ECO:0007669"/>
    <property type="project" value="TreeGrafter"/>
</dbReference>
<dbReference type="SUPFAM" id="SSF52425">
    <property type="entry name" value="Cryptochrome/photolyase, N-terminal domain"/>
    <property type="match status" value="1"/>
</dbReference>
<dbReference type="InterPro" id="IPR014729">
    <property type="entry name" value="Rossmann-like_a/b/a_fold"/>
</dbReference>
<evidence type="ECO:0000259" key="17">
    <source>
        <dbReference type="PROSITE" id="PS51645"/>
    </source>
</evidence>
<dbReference type="PANTHER" id="PTHR10211">
    <property type="entry name" value="DEOXYRIBODIPYRIMIDINE PHOTOLYASE"/>
    <property type="match status" value="1"/>
</dbReference>
<gene>
    <name evidence="18" type="ORF">PECUL_23A050520</name>
</gene>
<keyword evidence="19" id="KW-1185">Reference proteome</keyword>
<keyword evidence="10" id="KW-0234">DNA repair</keyword>
<dbReference type="Gene3D" id="1.10.579.10">
    <property type="entry name" value="DNA Cyclobutane Dipyrimidine Photolyase, subunit A, domain 3"/>
    <property type="match status" value="1"/>
</dbReference>
<proteinExistence type="inferred from homology"/>
<sequence>MSQKGKPLKSKKASGSKISDGSQEDGLKLDSKNLKSPTPKGPGKRKPLSKESSLGKAISQSSSSEHSDVDAKKRKKQNDLEASGGSLLETIQKSRLNAALSVSEFKFNKKRVRLVSSEADLKDDALGIVYWMSRDQRVQDNWAFLYAQRLALKQKLPLHVTFCLVPKFLNATIRHYGFMVKGLQEIAEECNALNIPFHLLIGYAKDVLPSFVKEHGIGGVVTDFAPLRVPMQWVEDVCEKLPKNVPLVQVDAHNIVPCWIASNKLEYGARTIRKKIHDQLSQFLTEFPPLIQHPYTSKFQPEPIDWDQCYASLEVDRTVKEVEWAKPGTSGGMAVLQEFLSEKLKYFNSDRNNPNRKALSNLSPWFHFGQVAVQRAILEVQKYRSKHKESVDSFVEEAVVRRELADNFCYYNKNYDKVEGAYDWAKNTLKDHAKDKRTHLYSLEKLEGGKTHDPLWNAAQLQMVHEGKMHGFLRMYWAKKILEWTSSPEEALNFAIYLNDRYELDGRDPNGYVGCMWSICGIHDQGWAERAVFGKIRYMNYQGCKRKFDVGEFERQYHPKKFS</sequence>
<evidence type="ECO:0000256" key="15">
    <source>
        <dbReference type="ARBA" id="ARBA00083107"/>
    </source>
</evidence>
<evidence type="ECO:0000256" key="6">
    <source>
        <dbReference type="ARBA" id="ARBA00022763"/>
    </source>
</evidence>
<dbReference type="FunFam" id="1.10.579.10:FF:000002">
    <property type="entry name" value="Deoxyribodipyrimidine photolyase"/>
    <property type="match status" value="1"/>
</dbReference>
<keyword evidence="7" id="KW-0274">FAD</keyword>
<evidence type="ECO:0000256" key="13">
    <source>
        <dbReference type="ARBA" id="ARBA00033999"/>
    </source>
</evidence>
<dbReference type="PROSITE" id="PS01083">
    <property type="entry name" value="DNA_PHOTOLYASES_2_1"/>
    <property type="match status" value="1"/>
</dbReference>
<protein>
    <recommendedName>
        <fullName evidence="4">Deoxyribodipyrimidine photo-lyase</fullName>
        <ecNumber evidence="3">4.1.99.3</ecNumber>
    </recommendedName>
    <alternativeName>
        <fullName evidence="12">DNA photolyase</fullName>
    </alternativeName>
    <alternativeName>
        <fullName evidence="15">Photoreactivating enzyme</fullName>
    </alternativeName>
</protein>
<dbReference type="NCBIfam" id="TIGR00591">
    <property type="entry name" value="phr2"/>
    <property type="match status" value="1"/>
</dbReference>
<dbReference type="EMBL" id="OW240913">
    <property type="protein sequence ID" value="CAH2248039.1"/>
    <property type="molecule type" value="Genomic_DNA"/>
</dbReference>
<dbReference type="InterPro" id="IPR006050">
    <property type="entry name" value="DNA_photolyase_N"/>
</dbReference>
<dbReference type="FunFam" id="3.40.50.620:FF:000110">
    <property type="entry name" value="Deoxyribodipyrimidine photolyase"/>
    <property type="match status" value="1"/>
</dbReference>
<evidence type="ECO:0000313" key="19">
    <source>
        <dbReference type="Proteomes" id="UP001295444"/>
    </source>
</evidence>
<dbReference type="InterPro" id="IPR008148">
    <property type="entry name" value="DNA_photolyase_2"/>
</dbReference>
<accession>A0AAD1RC85</accession>
<evidence type="ECO:0000256" key="11">
    <source>
        <dbReference type="ARBA" id="ARBA00023239"/>
    </source>
</evidence>
<dbReference type="GO" id="GO:0009650">
    <property type="term" value="P:UV protection"/>
    <property type="evidence" value="ECO:0007669"/>
    <property type="project" value="UniProtKB-ARBA"/>
</dbReference>
<dbReference type="FunFam" id="1.25.40.80:FF:000004">
    <property type="entry name" value="Deoxyribodipyrimidine photolyase"/>
    <property type="match status" value="1"/>
</dbReference>
<comment type="similarity">
    <text evidence="2">Belongs to the DNA photolyase class-2 family.</text>
</comment>
<comment type="function">
    <text evidence="14">Involved in repair of UV radiation-induced DNA damage. Catalyzes the light-dependent monomerization (300-600 nm) of cyclobutyl pyrimidine dimers (in cis-syn configuration), which are formed between adjacent bases on the same DNA strand upon exposure to ultraviolet radiation.</text>
</comment>
<evidence type="ECO:0000313" key="18">
    <source>
        <dbReference type="EMBL" id="CAH2248039.1"/>
    </source>
</evidence>
<evidence type="ECO:0000256" key="10">
    <source>
        <dbReference type="ARBA" id="ARBA00023204"/>
    </source>
</evidence>
<dbReference type="InterPro" id="IPR032673">
    <property type="entry name" value="DNA_photolyase_2_CS"/>
</dbReference>
<evidence type="ECO:0000256" key="1">
    <source>
        <dbReference type="ARBA" id="ARBA00001974"/>
    </source>
</evidence>
<keyword evidence="11" id="KW-0456">Lyase</keyword>
<evidence type="ECO:0000256" key="7">
    <source>
        <dbReference type="ARBA" id="ARBA00022827"/>
    </source>
</evidence>
<comment type="cofactor">
    <cofactor evidence="1">
        <name>FAD</name>
        <dbReference type="ChEBI" id="CHEBI:57692"/>
    </cofactor>
</comment>
<evidence type="ECO:0000256" key="14">
    <source>
        <dbReference type="ARBA" id="ARBA00059220"/>
    </source>
</evidence>
<evidence type="ECO:0000256" key="9">
    <source>
        <dbReference type="ARBA" id="ARBA00023125"/>
    </source>
</evidence>